<sequence>MDTYSGVRDDPSDAARQQERHYYLLSELQTLVKDLPSRSYGILKCPNILLEA</sequence>
<reference evidence="2" key="1">
    <citation type="submission" date="2025-08" db="UniProtKB">
        <authorList>
            <consortium name="Ensembl"/>
        </authorList>
    </citation>
    <scope>IDENTIFICATION</scope>
</reference>
<name>A0A671MNJ5_9TELE</name>
<dbReference type="AlphaFoldDB" id="A0A671MNJ5"/>
<accession>A0A671MNJ5</accession>
<dbReference type="Proteomes" id="UP000472260">
    <property type="component" value="Unassembled WGS sequence"/>
</dbReference>
<protein>
    <submittedName>
        <fullName evidence="2">Uncharacterized protein</fullName>
    </submittedName>
</protein>
<keyword evidence="3" id="KW-1185">Reference proteome</keyword>
<comment type="similarity">
    <text evidence="1">Belongs to the gonadal family.</text>
</comment>
<proteinExistence type="inferred from homology"/>
<evidence type="ECO:0000313" key="2">
    <source>
        <dbReference type="Ensembl" id="ENSSANP00000034331.1"/>
    </source>
</evidence>
<organism evidence="2 3">
    <name type="scientific">Sinocyclocheilus anshuiensis</name>
    <dbReference type="NCBI Taxonomy" id="1608454"/>
    <lineage>
        <taxon>Eukaryota</taxon>
        <taxon>Metazoa</taxon>
        <taxon>Chordata</taxon>
        <taxon>Craniata</taxon>
        <taxon>Vertebrata</taxon>
        <taxon>Euteleostomi</taxon>
        <taxon>Actinopterygii</taxon>
        <taxon>Neopterygii</taxon>
        <taxon>Teleostei</taxon>
        <taxon>Ostariophysi</taxon>
        <taxon>Cypriniformes</taxon>
        <taxon>Cyprinidae</taxon>
        <taxon>Cyprininae</taxon>
        <taxon>Sinocyclocheilus</taxon>
    </lineage>
</organism>
<dbReference type="InterPro" id="IPR010849">
    <property type="entry name" value="Gonadal"/>
</dbReference>
<dbReference type="Ensembl" id="ENSSANT00000036564.1">
    <property type="protein sequence ID" value="ENSSANP00000034331.1"/>
    <property type="gene ID" value="ENSSANG00000017557.1"/>
</dbReference>
<evidence type="ECO:0000256" key="1">
    <source>
        <dbReference type="ARBA" id="ARBA00005939"/>
    </source>
</evidence>
<reference evidence="2" key="2">
    <citation type="submission" date="2025-09" db="UniProtKB">
        <authorList>
            <consortium name="Ensembl"/>
        </authorList>
    </citation>
    <scope>IDENTIFICATION</scope>
</reference>
<dbReference type="Pfam" id="PF07324">
    <property type="entry name" value="DGCR6"/>
    <property type="match status" value="1"/>
</dbReference>
<evidence type="ECO:0000313" key="3">
    <source>
        <dbReference type="Proteomes" id="UP000472260"/>
    </source>
</evidence>